<dbReference type="FunFam" id="3.30.470.20:FF:000027">
    <property type="entry name" value="Formate-dependent phosphoribosylglycinamide formyltransferase"/>
    <property type="match status" value="1"/>
</dbReference>
<evidence type="ECO:0000256" key="3">
    <source>
        <dbReference type="ARBA" id="ARBA00022723"/>
    </source>
</evidence>
<dbReference type="FunFam" id="3.30.1490.20:FF:000013">
    <property type="entry name" value="Formate-dependent phosphoribosylglycinamide formyltransferase"/>
    <property type="match status" value="1"/>
</dbReference>
<dbReference type="UniPathway" id="UPA00074">
    <property type="reaction ID" value="UER00127"/>
</dbReference>
<comment type="similarity">
    <text evidence="8">Belongs to the PurK/PurT family.</text>
</comment>
<feature type="binding site" evidence="8">
    <location>
        <position position="273"/>
    </location>
    <ligand>
        <name>Mg(2+)</name>
        <dbReference type="ChEBI" id="CHEBI:18420"/>
    </ligand>
</feature>
<dbReference type="FunFam" id="3.40.50.20:FF:000007">
    <property type="entry name" value="Formate-dependent phosphoribosylglycinamide formyltransferase"/>
    <property type="match status" value="1"/>
</dbReference>
<dbReference type="InterPro" id="IPR048740">
    <property type="entry name" value="PurT_C"/>
</dbReference>
<dbReference type="Pfam" id="PF22660">
    <property type="entry name" value="RS_preATP-grasp-like"/>
    <property type="match status" value="1"/>
</dbReference>
<dbReference type="RefSeq" id="WP_187711542.1">
    <property type="nucleotide sequence ID" value="NZ_CP060820.1"/>
</dbReference>
<accession>A0A7H0FVN3</accession>
<reference evidence="10 11" key="1">
    <citation type="submission" date="2020-08" db="EMBL/GenBank/DDBJ databases">
        <title>Lysobacter sp. II4 sp. nov., isolated from soil.</title>
        <authorList>
            <person name="Woo C.Y."/>
            <person name="Kim J."/>
        </authorList>
    </citation>
    <scope>NUCLEOTIDE SEQUENCE [LARGE SCALE GENOMIC DNA]</scope>
    <source>
        <strain evidence="10 11">II4</strain>
    </source>
</reference>
<dbReference type="AlphaFoldDB" id="A0A7H0FVN3"/>
<feature type="binding site" evidence="8">
    <location>
        <position position="161"/>
    </location>
    <ligand>
        <name>ATP</name>
        <dbReference type="ChEBI" id="CHEBI:30616"/>
    </ligand>
</feature>
<dbReference type="EMBL" id="CP060820">
    <property type="protein sequence ID" value="QNP40099.1"/>
    <property type="molecule type" value="Genomic_DNA"/>
</dbReference>
<evidence type="ECO:0000313" key="11">
    <source>
        <dbReference type="Proteomes" id="UP000516018"/>
    </source>
</evidence>
<dbReference type="InterPro" id="IPR016185">
    <property type="entry name" value="PreATP-grasp_dom_sf"/>
</dbReference>
<sequence>MTQLGTPLSPHAFRVLLLGSGELGKEVAIELQRFGVEVIAADRYADAPAMQVAHRSHVLDMLDGAAIRALVAQERPHLIVPEIEAIHTQTLVELEQEFAERGTGTRVIPTARAARLTMDREGIRRLAAETLGLPTSPYRFVDTLEDYRAAVQAIGLPCVVKPVMSSSGKGQSLVRSEADIDAAWDYAQTGGRAGAGRVIVEGFIRFDYEITLLTVRHRDGTSFCDPIGHLQRDGDYRESWQPQPMSAKALERSQQIARAITDDLGGWGVFGVELFVQGDEVWFSEVSPRPHDTGLVTLVSQDLSEFALHARAILGLPVHASNGGAIRQYGASASCAVLAHGFGVPVFDGVDAALAQADTQLRLFGKPRVEGHRRVAVTLALASDVEQARQRARDAADVLRVELR</sequence>
<name>A0A7H0FVN3_9GAMM</name>
<proteinExistence type="inferred from homology"/>
<feature type="binding site" evidence="8">
    <location>
        <begin position="201"/>
        <end position="204"/>
    </location>
    <ligand>
        <name>ATP</name>
        <dbReference type="ChEBI" id="CHEBI:30616"/>
    </ligand>
</feature>
<dbReference type="InterPro" id="IPR011761">
    <property type="entry name" value="ATP-grasp"/>
</dbReference>
<dbReference type="InterPro" id="IPR003135">
    <property type="entry name" value="ATP-grasp_carboxylate-amine"/>
</dbReference>
<dbReference type="InterPro" id="IPR054350">
    <property type="entry name" value="PurT/PurK_preATP-grasp"/>
</dbReference>
<dbReference type="GO" id="GO:0000287">
    <property type="term" value="F:magnesium ion binding"/>
    <property type="evidence" value="ECO:0007669"/>
    <property type="project" value="UniProtKB-UniRule"/>
</dbReference>
<dbReference type="InterPro" id="IPR013815">
    <property type="entry name" value="ATP_grasp_subdomain_1"/>
</dbReference>
<evidence type="ECO:0000256" key="2">
    <source>
        <dbReference type="ARBA" id="ARBA00022598"/>
    </source>
</evidence>
<feature type="binding site" evidence="8">
    <location>
        <position position="82"/>
    </location>
    <ligand>
        <name>N(1)-(5-phospho-beta-D-ribosyl)glycinamide</name>
        <dbReference type="ChEBI" id="CHEBI:143788"/>
    </ligand>
</feature>
<dbReference type="GO" id="GO:0005524">
    <property type="term" value="F:ATP binding"/>
    <property type="evidence" value="ECO:0007669"/>
    <property type="project" value="UniProtKB-UniRule"/>
</dbReference>
<feature type="binding site" evidence="8">
    <location>
        <position position="285"/>
    </location>
    <ligand>
        <name>Mg(2+)</name>
        <dbReference type="ChEBI" id="CHEBI:18420"/>
    </ligand>
</feature>
<dbReference type="Pfam" id="PF02222">
    <property type="entry name" value="ATP-grasp"/>
    <property type="match status" value="1"/>
</dbReference>
<gene>
    <name evidence="8 10" type="primary">purT</name>
    <name evidence="10" type="ORF">H8B22_11425</name>
</gene>
<feature type="binding site" evidence="8">
    <location>
        <begin position="373"/>
        <end position="374"/>
    </location>
    <ligand>
        <name>N(1)-(5-phospho-beta-D-ribosyl)glycinamide</name>
        <dbReference type="ChEBI" id="CHEBI:143788"/>
    </ligand>
</feature>
<dbReference type="GO" id="GO:0004644">
    <property type="term" value="F:phosphoribosylglycinamide formyltransferase activity"/>
    <property type="evidence" value="ECO:0007669"/>
    <property type="project" value="UniProtKB-UniRule"/>
</dbReference>
<dbReference type="PANTHER" id="PTHR43055:SF1">
    <property type="entry name" value="FORMATE-DEPENDENT PHOSPHORIBOSYLGLYCINAMIDE FORMYLTRANSFERASE"/>
    <property type="match status" value="1"/>
</dbReference>
<dbReference type="Pfam" id="PF21244">
    <property type="entry name" value="PurT_C"/>
    <property type="match status" value="1"/>
</dbReference>
<feature type="binding site" evidence="8">
    <location>
        <position position="120"/>
    </location>
    <ligand>
        <name>ATP</name>
        <dbReference type="ChEBI" id="CHEBI:30616"/>
    </ligand>
</feature>
<evidence type="ECO:0000256" key="1">
    <source>
        <dbReference type="ARBA" id="ARBA00011738"/>
    </source>
</evidence>
<evidence type="ECO:0000256" key="8">
    <source>
        <dbReference type="HAMAP-Rule" id="MF_01643"/>
    </source>
</evidence>
<dbReference type="Proteomes" id="UP000516018">
    <property type="component" value="Chromosome"/>
</dbReference>
<dbReference type="InterPro" id="IPR005862">
    <property type="entry name" value="PurT"/>
</dbReference>
<dbReference type="GO" id="GO:0006189">
    <property type="term" value="P:'de novo' IMP biosynthetic process"/>
    <property type="evidence" value="ECO:0007669"/>
    <property type="project" value="UniProtKB-UniRule"/>
</dbReference>
<dbReference type="Gene3D" id="3.30.470.20">
    <property type="entry name" value="ATP-grasp fold, B domain"/>
    <property type="match status" value="1"/>
</dbReference>
<organism evidence="10 11">
    <name type="scientific">Agrilutibacter terrestris</name>
    <dbReference type="NCBI Taxonomy" id="2865112"/>
    <lineage>
        <taxon>Bacteria</taxon>
        <taxon>Pseudomonadati</taxon>
        <taxon>Pseudomonadota</taxon>
        <taxon>Gammaproteobacteria</taxon>
        <taxon>Lysobacterales</taxon>
        <taxon>Lysobacteraceae</taxon>
        <taxon>Agrilutibacter</taxon>
    </lineage>
</organism>
<keyword evidence="4 8" id="KW-0547">Nucleotide-binding</keyword>
<dbReference type="Gene3D" id="3.40.50.20">
    <property type="match status" value="1"/>
</dbReference>
<evidence type="ECO:0000256" key="4">
    <source>
        <dbReference type="ARBA" id="ARBA00022741"/>
    </source>
</evidence>
<dbReference type="PANTHER" id="PTHR43055">
    <property type="entry name" value="FORMATE-DEPENDENT PHOSPHORIBOSYLGLYCINAMIDE FORMYLTRANSFERASE"/>
    <property type="match status" value="1"/>
</dbReference>
<evidence type="ECO:0000256" key="6">
    <source>
        <dbReference type="ARBA" id="ARBA00022840"/>
    </source>
</evidence>
<feature type="binding site" evidence="8">
    <location>
        <position position="292"/>
    </location>
    <ligand>
        <name>N(1)-(5-phospho-beta-D-ribosyl)glycinamide</name>
        <dbReference type="ChEBI" id="CHEBI:143788"/>
    </ligand>
</feature>
<dbReference type="GO" id="GO:0043815">
    <property type="term" value="F:phosphoribosylglycinamide formyltransferase 2 activity"/>
    <property type="evidence" value="ECO:0007669"/>
    <property type="project" value="UniProtKB-UniRule"/>
</dbReference>
<keyword evidence="11" id="KW-1185">Reference proteome</keyword>
<dbReference type="Gene3D" id="3.30.1490.20">
    <property type="entry name" value="ATP-grasp fold, A domain"/>
    <property type="match status" value="1"/>
</dbReference>
<evidence type="ECO:0000313" key="10">
    <source>
        <dbReference type="EMBL" id="QNP40099.1"/>
    </source>
</evidence>
<comment type="catalytic activity">
    <reaction evidence="8">
        <text>N(1)-(5-phospho-beta-D-ribosyl)glycinamide + formate + ATP = N(2)-formyl-N(1)-(5-phospho-beta-D-ribosyl)glycinamide + ADP + phosphate + H(+)</text>
        <dbReference type="Rhea" id="RHEA:24829"/>
        <dbReference type="ChEBI" id="CHEBI:15378"/>
        <dbReference type="ChEBI" id="CHEBI:15740"/>
        <dbReference type="ChEBI" id="CHEBI:30616"/>
        <dbReference type="ChEBI" id="CHEBI:43474"/>
        <dbReference type="ChEBI" id="CHEBI:143788"/>
        <dbReference type="ChEBI" id="CHEBI:147286"/>
        <dbReference type="ChEBI" id="CHEBI:456216"/>
        <dbReference type="EC" id="6.3.1.21"/>
    </reaction>
</comment>
<keyword evidence="10" id="KW-0808">Transferase</keyword>
<dbReference type="KEGG" id="lsx:H8B22_11425"/>
<dbReference type="NCBIfam" id="TIGR01142">
    <property type="entry name" value="purT"/>
    <property type="match status" value="1"/>
</dbReference>
<feature type="binding site" evidence="8">
    <location>
        <position position="209"/>
    </location>
    <ligand>
        <name>ATP</name>
        <dbReference type="ChEBI" id="CHEBI:30616"/>
    </ligand>
</feature>
<evidence type="ECO:0000256" key="7">
    <source>
        <dbReference type="ARBA" id="ARBA00022842"/>
    </source>
</evidence>
<feature type="binding site" evidence="8">
    <location>
        <position position="366"/>
    </location>
    <ligand>
        <name>N(1)-(5-phospho-beta-D-ribosyl)glycinamide</name>
        <dbReference type="ChEBI" id="CHEBI:143788"/>
    </ligand>
</feature>
<feature type="domain" description="ATP-grasp" evidence="9">
    <location>
        <begin position="125"/>
        <end position="314"/>
    </location>
</feature>
<keyword evidence="5 8" id="KW-0658">Purine biosynthesis</keyword>
<keyword evidence="6 8" id="KW-0067">ATP-binding</keyword>
<dbReference type="PROSITE" id="PS50975">
    <property type="entry name" value="ATP_GRASP"/>
    <property type="match status" value="1"/>
</dbReference>
<dbReference type="HAMAP" id="MF_01643">
    <property type="entry name" value="PurT"/>
    <property type="match status" value="1"/>
</dbReference>
<dbReference type="InterPro" id="IPR011054">
    <property type="entry name" value="Rudment_hybrid_motif"/>
</dbReference>
<dbReference type="EC" id="6.3.1.21" evidence="8"/>
<dbReference type="NCBIfam" id="NF006766">
    <property type="entry name" value="PRK09288.1"/>
    <property type="match status" value="1"/>
</dbReference>
<dbReference type="GO" id="GO:0005829">
    <property type="term" value="C:cytosol"/>
    <property type="evidence" value="ECO:0007669"/>
    <property type="project" value="TreeGrafter"/>
</dbReference>
<dbReference type="SUPFAM" id="SSF56059">
    <property type="entry name" value="Glutathione synthetase ATP-binding domain-like"/>
    <property type="match status" value="1"/>
</dbReference>
<comment type="function">
    <text evidence="8">Involved in the de novo purine biosynthesis. Catalyzes the transfer of formate to 5-phospho-ribosyl-glycinamide (GAR), producing 5-phospho-ribosyl-N-formylglycinamide (FGAR). Formate is provided by PurU via hydrolysis of 10-formyl-tetrahydrofolate.</text>
</comment>
<evidence type="ECO:0000259" key="9">
    <source>
        <dbReference type="PROSITE" id="PS50975"/>
    </source>
</evidence>
<feature type="binding site" evidence="8">
    <location>
        <begin position="22"/>
        <end position="23"/>
    </location>
    <ligand>
        <name>N(1)-(5-phospho-beta-D-ribosyl)glycinamide</name>
        <dbReference type="ChEBI" id="CHEBI:143788"/>
    </ligand>
</feature>
<dbReference type="SUPFAM" id="SSF51246">
    <property type="entry name" value="Rudiment single hybrid motif"/>
    <property type="match status" value="1"/>
</dbReference>
<protein>
    <recommendedName>
        <fullName evidence="8">Formate-dependent phosphoribosylglycinamide formyltransferase</fullName>
        <ecNumber evidence="8">6.3.1.21</ecNumber>
    </recommendedName>
    <alternativeName>
        <fullName evidence="8">5'-phosphoribosylglycinamide transformylase 2</fullName>
    </alternativeName>
    <alternativeName>
        <fullName evidence="8">Formate-dependent GAR transformylase</fullName>
    </alternativeName>
    <alternativeName>
        <fullName evidence="8">GAR transformylase 2</fullName>
        <shortName evidence="8">GART 2</shortName>
    </alternativeName>
    <alternativeName>
        <fullName evidence="8">Non-folate glycinamide ribonucleotide transformylase</fullName>
    </alternativeName>
    <alternativeName>
        <fullName evidence="8">Phosphoribosylglycinamide formyltransferase 2</fullName>
    </alternativeName>
</protein>
<dbReference type="SUPFAM" id="SSF52440">
    <property type="entry name" value="PreATP-grasp domain"/>
    <property type="match status" value="1"/>
</dbReference>
<feature type="binding site" evidence="8">
    <location>
        <begin position="166"/>
        <end position="171"/>
    </location>
    <ligand>
        <name>ATP</name>
        <dbReference type="ChEBI" id="CHEBI:30616"/>
    </ligand>
</feature>
<keyword evidence="3 8" id="KW-0479">Metal-binding</keyword>
<comment type="subunit">
    <text evidence="1 8">Homodimer.</text>
</comment>
<keyword evidence="2 8" id="KW-0436">Ligase</keyword>
<comment type="pathway">
    <text evidence="8">Purine metabolism; IMP biosynthesis via de novo pathway; N(2)-formyl-N(1)-(5-phospho-D-ribosyl)glycinamide from N(1)-(5-phospho-D-ribosyl)glycinamide (formate route): step 1/1.</text>
</comment>
<keyword evidence="7 8" id="KW-0460">Magnesium</keyword>
<evidence type="ECO:0000256" key="5">
    <source>
        <dbReference type="ARBA" id="ARBA00022755"/>
    </source>
</evidence>